<dbReference type="EnsemblPlants" id="OBART04G01910.1">
    <property type="protein sequence ID" value="OBART04G01910.1"/>
    <property type="gene ID" value="OBART04G01910"/>
</dbReference>
<reference evidence="3" key="2">
    <citation type="submission" date="2015-03" db="UniProtKB">
        <authorList>
            <consortium name="EnsemblPlants"/>
        </authorList>
    </citation>
    <scope>IDENTIFICATION</scope>
</reference>
<sequence length="505" mass="57954">MWKVMEMELSLMYDILYTKAAVIHTSIGYCIRVFTSVAIAASFLLFHFSGSKDLRNGVDVIVTYVLLGGALVMETTSLLSALGSSWALSFLCGTRWRWLQHVALCGGRWQRFRRVVVNLRWIYGERTWALRCGNTETIRRSLKKEPRTKCYSYIKDKPHQRSFETEADEEEFLVCCAHTLFHICKYAVVDDSSDDSAGDIQTRDTTLVGELNEEKLYVVMGIELSLMYDILYTKASVIHTWIGYFIRVASPVTITGSVIIFQFSGKYGQNIVDIAITYVLLTGALLLEVISLLRALGSSWTFPFLCAARWNWLKHAALCSGKWHWFRHKIVSLRHLFKVTGINRYCTPSRRLSGSIEQYNMLYFCTRHCTSYSPLLGWLAKLLGQDDWWETFHYSGTVKIPWEVKHDVFKYIKEIGRKDDVNTLGVIRKNWGEETLKLLSRKLVDSPSTYLGAELQEGIIIWHIATELFLTRCKMQESQGRRCSAHSGGYQGTIQLYDVPPSRPP</sequence>
<dbReference type="eggNOG" id="ENOG502QQBP">
    <property type="taxonomic scope" value="Eukaryota"/>
</dbReference>
<dbReference type="AlphaFoldDB" id="A0A0D3FSC5"/>
<keyword evidence="1" id="KW-1133">Transmembrane helix</keyword>
<keyword evidence="4" id="KW-1185">Reference proteome</keyword>
<keyword evidence="1" id="KW-0812">Transmembrane</keyword>
<evidence type="ECO:0000313" key="3">
    <source>
        <dbReference type="EnsemblPlants" id="OBART04G01910.1"/>
    </source>
</evidence>
<feature type="domain" description="DUF4220" evidence="2">
    <location>
        <begin position="123"/>
        <end position="362"/>
    </location>
</feature>
<name>A0A0D3FSC5_9ORYZ</name>
<organism evidence="3">
    <name type="scientific">Oryza barthii</name>
    <dbReference type="NCBI Taxonomy" id="65489"/>
    <lineage>
        <taxon>Eukaryota</taxon>
        <taxon>Viridiplantae</taxon>
        <taxon>Streptophyta</taxon>
        <taxon>Embryophyta</taxon>
        <taxon>Tracheophyta</taxon>
        <taxon>Spermatophyta</taxon>
        <taxon>Magnoliopsida</taxon>
        <taxon>Liliopsida</taxon>
        <taxon>Poales</taxon>
        <taxon>Poaceae</taxon>
        <taxon>BOP clade</taxon>
        <taxon>Oryzoideae</taxon>
        <taxon>Oryzeae</taxon>
        <taxon>Oryzinae</taxon>
        <taxon>Oryza</taxon>
    </lineage>
</organism>
<evidence type="ECO:0000259" key="2">
    <source>
        <dbReference type="Pfam" id="PF13968"/>
    </source>
</evidence>
<dbReference type="PANTHER" id="PTHR31325">
    <property type="entry name" value="OS01G0798800 PROTEIN-RELATED"/>
    <property type="match status" value="1"/>
</dbReference>
<feature type="domain" description="DUF4220" evidence="2">
    <location>
        <begin position="1"/>
        <end position="112"/>
    </location>
</feature>
<dbReference type="Proteomes" id="UP000026960">
    <property type="component" value="Chromosome 4"/>
</dbReference>
<reference evidence="3" key="1">
    <citation type="journal article" date="2009" name="Rice">
        <title>De Novo Next Generation Sequencing of Plant Genomes.</title>
        <authorList>
            <person name="Rounsley S."/>
            <person name="Marri P.R."/>
            <person name="Yu Y."/>
            <person name="He R."/>
            <person name="Sisneros N."/>
            <person name="Goicoechea J.L."/>
            <person name="Lee S.J."/>
            <person name="Angelova A."/>
            <person name="Kudrna D."/>
            <person name="Luo M."/>
            <person name="Affourtit J."/>
            <person name="Desany B."/>
            <person name="Knight J."/>
            <person name="Niazi F."/>
            <person name="Egholm M."/>
            <person name="Wing R.A."/>
        </authorList>
    </citation>
    <scope>NUCLEOTIDE SEQUENCE [LARGE SCALE GENOMIC DNA]</scope>
    <source>
        <strain evidence="3">cv. IRGC 105608</strain>
    </source>
</reference>
<dbReference type="Gramene" id="OBART04G01910.1">
    <property type="protein sequence ID" value="OBART04G01910.1"/>
    <property type="gene ID" value="OBART04G01910"/>
</dbReference>
<dbReference type="HOGENOM" id="CLU_009180_5_0_1"/>
<proteinExistence type="predicted"/>
<feature type="transmembrane region" description="Helical" evidence="1">
    <location>
        <begin position="244"/>
        <end position="263"/>
    </location>
</feature>
<dbReference type="InterPro" id="IPR025315">
    <property type="entry name" value="DUF4220"/>
</dbReference>
<feature type="transmembrane region" description="Helical" evidence="1">
    <location>
        <begin position="61"/>
        <end position="88"/>
    </location>
</feature>
<evidence type="ECO:0000256" key="1">
    <source>
        <dbReference type="SAM" id="Phobius"/>
    </source>
</evidence>
<protein>
    <recommendedName>
        <fullName evidence="2">DUF4220 domain-containing protein</fullName>
    </recommendedName>
</protein>
<accession>A0A0D3FSC5</accession>
<keyword evidence="1" id="KW-0472">Membrane</keyword>
<feature type="transmembrane region" description="Helical" evidence="1">
    <location>
        <begin position="21"/>
        <end position="49"/>
    </location>
</feature>
<dbReference type="PaxDb" id="65489-OBART04G01910.1"/>
<evidence type="ECO:0000313" key="4">
    <source>
        <dbReference type="Proteomes" id="UP000026960"/>
    </source>
</evidence>
<dbReference type="STRING" id="65489.A0A0D3FSC5"/>
<feature type="transmembrane region" description="Helical" evidence="1">
    <location>
        <begin position="275"/>
        <end position="293"/>
    </location>
</feature>
<dbReference type="Pfam" id="PF13968">
    <property type="entry name" value="DUF4220"/>
    <property type="match status" value="2"/>
</dbReference>